<dbReference type="GO" id="GO:0043139">
    <property type="term" value="F:5'-3' DNA helicase activity"/>
    <property type="evidence" value="ECO:0007669"/>
    <property type="project" value="UniProtKB-EC"/>
</dbReference>
<reference evidence="3 4" key="1">
    <citation type="submission" date="2014-10" db="EMBL/GenBank/DDBJ databases">
        <title>Draft genome of the hookworm Ancylostoma caninum.</title>
        <authorList>
            <person name="Mitreva M."/>
        </authorList>
    </citation>
    <scope>NUCLEOTIDE SEQUENCE [LARGE SCALE GENOMIC DNA]</scope>
    <source>
        <strain evidence="3 4">Baltimore</strain>
    </source>
</reference>
<dbReference type="GO" id="GO:0005524">
    <property type="term" value="F:ATP binding"/>
    <property type="evidence" value="ECO:0007669"/>
    <property type="project" value="UniProtKB-KW"/>
</dbReference>
<keyword evidence="1" id="KW-0378">Hydrolase</keyword>
<proteinExistence type="inferred from homology"/>
<dbReference type="GO" id="GO:0006310">
    <property type="term" value="P:DNA recombination"/>
    <property type="evidence" value="ECO:0007669"/>
    <property type="project" value="UniProtKB-KW"/>
</dbReference>
<dbReference type="PANTHER" id="PTHR10492">
    <property type="match status" value="1"/>
</dbReference>
<dbReference type="STRING" id="29170.A0A368FA06"/>
<comment type="cofactor">
    <cofactor evidence="1">
        <name>Mg(2+)</name>
        <dbReference type="ChEBI" id="CHEBI:18420"/>
    </cofactor>
</comment>
<gene>
    <name evidence="3" type="ORF">ANCCAN_25266</name>
</gene>
<keyword evidence="1" id="KW-0233">DNA recombination</keyword>
<dbReference type="PANTHER" id="PTHR10492:SF57">
    <property type="entry name" value="ATP-DEPENDENT DNA HELICASE"/>
    <property type="match status" value="1"/>
</dbReference>
<accession>A0A368FA06</accession>
<dbReference type="GO" id="GO:0000723">
    <property type="term" value="P:telomere maintenance"/>
    <property type="evidence" value="ECO:0007669"/>
    <property type="project" value="InterPro"/>
</dbReference>
<dbReference type="Pfam" id="PF05970">
    <property type="entry name" value="PIF1"/>
    <property type="match status" value="1"/>
</dbReference>
<evidence type="ECO:0000313" key="3">
    <source>
        <dbReference type="EMBL" id="RCN28984.1"/>
    </source>
</evidence>
<sequence length="116" mass="13140">MIIYVGASMIPRKAPELVDKLLRDIMQNEQPFEGKTMALGGDFRQVLPVVQRRDRSDTVNAFIKASVLWPHFPTLELISNMRVTSGYSEWIDFLLRVGNGTANDDDGRITLPCENM</sequence>
<dbReference type="Proteomes" id="UP000252519">
    <property type="component" value="Unassembled WGS sequence"/>
</dbReference>
<keyword evidence="1" id="KW-0067">ATP-binding</keyword>
<evidence type="ECO:0000313" key="4">
    <source>
        <dbReference type="Proteomes" id="UP000252519"/>
    </source>
</evidence>
<dbReference type="AlphaFoldDB" id="A0A368FA06"/>
<comment type="caution">
    <text evidence="3">The sequence shown here is derived from an EMBL/GenBank/DDBJ whole genome shotgun (WGS) entry which is preliminary data.</text>
</comment>
<dbReference type="GO" id="GO:0016887">
    <property type="term" value="F:ATP hydrolysis activity"/>
    <property type="evidence" value="ECO:0007669"/>
    <property type="project" value="RHEA"/>
</dbReference>
<dbReference type="EC" id="5.6.2.3" evidence="1"/>
<organism evidence="3 4">
    <name type="scientific">Ancylostoma caninum</name>
    <name type="common">Dog hookworm</name>
    <dbReference type="NCBI Taxonomy" id="29170"/>
    <lineage>
        <taxon>Eukaryota</taxon>
        <taxon>Metazoa</taxon>
        <taxon>Ecdysozoa</taxon>
        <taxon>Nematoda</taxon>
        <taxon>Chromadorea</taxon>
        <taxon>Rhabditida</taxon>
        <taxon>Rhabditina</taxon>
        <taxon>Rhabditomorpha</taxon>
        <taxon>Strongyloidea</taxon>
        <taxon>Ancylostomatidae</taxon>
        <taxon>Ancylostomatinae</taxon>
        <taxon>Ancylostoma</taxon>
    </lineage>
</organism>
<keyword evidence="4" id="KW-1185">Reference proteome</keyword>
<comment type="catalytic activity">
    <reaction evidence="1">
        <text>ATP + H2O = ADP + phosphate + H(+)</text>
        <dbReference type="Rhea" id="RHEA:13065"/>
        <dbReference type="ChEBI" id="CHEBI:15377"/>
        <dbReference type="ChEBI" id="CHEBI:15378"/>
        <dbReference type="ChEBI" id="CHEBI:30616"/>
        <dbReference type="ChEBI" id="CHEBI:43474"/>
        <dbReference type="ChEBI" id="CHEBI:456216"/>
        <dbReference type="EC" id="5.6.2.3"/>
    </reaction>
</comment>
<protein>
    <recommendedName>
        <fullName evidence="1">ATP-dependent DNA helicase</fullName>
        <ecNumber evidence="1">5.6.2.3</ecNumber>
    </recommendedName>
</protein>
<evidence type="ECO:0000259" key="2">
    <source>
        <dbReference type="Pfam" id="PF05970"/>
    </source>
</evidence>
<dbReference type="EMBL" id="JOJR01002199">
    <property type="protein sequence ID" value="RCN28984.1"/>
    <property type="molecule type" value="Genomic_DNA"/>
</dbReference>
<name>A0A368FA06_ANCCA</name>
<dbReference type="InterPro" id="IPR010285">
    <property type="entry name" value="DNA_helicase_pif1-like_DEAD"/>
</dbReference>
<dbReference type="GO" id="GO:0006281">
    <property type="term" value="P:DNA repair"/>
    <property type="evidence" value="ECO:0007669"/>
    <property type="project" value="UniProtKB-KW"/>
</dbReference>
<comment type="similarity">
    <text evidence="1">Belongs to the helicase family.</text>
</comment>
<feature type="domain" description="DNA helicase Pif1-like DEAD-box helicase" evidence="2">
    <location>
        <begin position="2"/>
        <end position="106"/>
    </location>
</feature>
<evidence type="ECO:0000256" key="1">
    <source>
        <dbReference type="RuleBase" id="RU363044"/>
    </source>
</evidence>
<keyword evidence="1" id="KW-0547">Nucleotide-binding</keyword>
<keyword evidence="1" id="KW-0234">DNA repair</keyword>
<keyword evidence="1" id="KW-0347">Helicase</keyword>
<dbReference type="OrthoDB" id="5862225at2759"/>
<keyword evidence="1" id="KW-0227">DNA damage</keyword>